<comment type="caution">
    <text evidence="7">The sequence shown here is derived from an EMBL/GenBank/DDBJ whole genome shotgun (WGS) entry which is preliminary data.</text>
</comment>
<dbReference type="Proteomes" id="UP000194903">
    <property type="component" value="Unassembled WGS sequence"/>
</dbReference>
<gene>
    <name evidence="6" type="primary">nadK</name>
    <name evidence="7" type="ORF">CBW42_11415</name>
</gene>
<keyword evidence="4 6" id="KW-0520">NAD</keyword>
<dbReference type="AlphaFoldDB" id="A0A252F1Z9"/>
<sequence>MEHLQSMTNKQKKCGTIRKVLLWPNTGKKGMAFAVRQAAEVIREFGAQVILTDLALTIGIKPDGFLVYSVQKAMIEADFIVVLGGDGTILAMAQQAAPYHVPILGVNLGHVGFMSELEFPELRLIGRVFNGEYTIDERMMLDVEVLRGEEIVYRTMALNEAIIKTGSIFRISLLDILCDREPVCSLHGDGVIISTPTGSTAYSLAAGGPVIEPSAENISVVPICPHGVQPRSYLFSPHREICIQPRFFNDATIFVSSDGRRGFELTDGDHVFVRKAPFCTRLLRVKGNSFYSLLNEKLTIGRN</sequence>
<feature type="active site" description="Proton acceptor" evidence="6">
    <location>
        <position position="86"/>
    </location>
</feature>
<organism evidence="7 8">
    <name type="scientific">Butyricicoccus porcorum</name>
    <dbReference type="NCBI Taxonomy" id="1945634"/>
    <lineage>
        <taxon>Bacteria</taxon>
        <taxon>Bacillati</taxon>
        <taxon>Bacillota</taxon>
        <taxon>Clostridia</taxon>
        <taxon>Eubacteriales</taxon>
        <taxon>Butyricicoccaceae</taxon>
        <taxon>Butyricicoccus</taxon>
    </lineage>
</organism>
<reference evidence="7 8" key="1">
    <citation type="submission" date="2017-05" db="EMBL/GenBank/DDBJ databases">
        <title>Butyricicoccus porcorum sp. nov. a butyrate-producing bacterium from the swine intestinal tract.</title>
        <authorList>
            <person name="Trachsel J."/>
            <person name="Humphrey S."/>
            <person name="Allen H.K."/>
        </authorList>
    </citation>
    <scope>NUCLEOTIDE SEQUENCE [LARGE SCALE GENOMIC DNA]</scope>
    <source>
        <strain evidence="7">BB10</strain>
    </source>
</reference>
<feature type="binding site" evidence="6">
    <location>
        <begin position="159"/>
        <end position="160"/>
    </location>
    <ligand>
        <name>NAD(+)</name>
        <dbReference type="ChEBI" id="CHEBI:57540"/>
    </ligand>
</feature>
<dbReference type="InterPro" id="IPR016064">
    <property type="entry name" value="NAD/diacylglycerol_kinase_sf"/>
</dbReference>
<dbReference type="EMBL" id="NHOC01000010">
    <property type="protein sequence ID" value="OUM19762.1"/>
    <property type="molecule type" value="Genomic_DNA"/>
</dbReference>
<protein>
    <recommendedName>
        <fullName evidence="6">NAD kinase</fullName>
        <ecNumber evidence="6">2.7.1.23</ecNumber>
    </recommendedName>
    <alternativeName>
        <fullName evidence="6">ATP-dependent NAD kinase</fullName>
    </alternativeName>
</protein>
<name>A0A252F1Z9_9FIRM</name>
<dbReference type="EC" id="2.7.1.23" evidence="6"/>
<feature type="binding site" evidence="6">
    <location>
        <position position="170"/>
    </location>
    <ligand>
        <name>NAD(+)</name>
        <dbReference type="ChEBI" id="CHEBI:57540"/>
    </ligand>
</feature>
<evidence type="ECO:0000256" key="2">
    <source>
        <dbReference type="ARBA" id="ARBA00022777"/>
    </source>
</evidence>
<evidence type="ECO:0000256" key="1">
    <source>
        <dbReference type="ARBA" id="ARBA00022679"/>
    </source>
</evidence>
<proteinExistence type="inferred from homology"/>
<comment type="subcellular location">
    <subcellularLocation>
        <location evidence="6">Cytoplasm</location>
    </subcellularLocation>
</comment>
<dbReference type="PANTHER" id="PTHR20275:SF0">
    <property type="entry name" value="NAD KINASE"/>
    <property type="match status" value="1"/>
</dbReference>
<evidence type="ECO:0000256" key="6">
    <source>
        <dbReference type="HAMAP-Rule" id="MF_00361"/>
    </source>
</evidence>
<evidence type="ECO:0000256" key="3">
    <source>
        <dbReference type="ARBA" id="ARBA00022857"/>
    </source>
</evidence>
<comment type="similarity">
    <text evidence="6">Belongs to the NAD kinase family.</text>
</comment>
<dbReference type="PANTHER" id="PTHR20275">
    <property type="entry name" value="NAD KINASE"/>
    <property type="match status" value="1"/>
</dbReference>
<comment type="function">
    <text evidence="6">Involved in the regulation of the intracellular balance of NAD and NADP, and is a key enzyme in the biosynthesis of NADP. Catalyzes specifically the phosphorylation on 2'-hydroxyl of the adenosine moiety of NAD to yield NADP.</text>
</comment>
<keyword evidence="6" id="KW-0547">Nucleotide-binding</keyword>
<dbReference type="Gene3D" id="2.60.200.30">
    <property type="entry name" value="Probable inorganic polyphosphate/atp-NAD kinase, domain 2"/>
    <property type="match status" value="1"/>
</dbReference>
<comment type="caution">
    <text evidence="6">Lacks conserved residue(s) required for the propagation of feature annotation.</text>
</comment>
<keyword evidence="6" id="KW-0067">ATP-binding</keyword>
<feature type="binding site" evidence="6">
    <location>
        <position position="189"/>
    </location>
    <ligand>
        <name>NAD(+)</name>
        <dbReference type="ChEBI" id="CHEBI:57540"/>
    </ligand>
</feature>
<dbReference type="GO" id="GO:0005524">
    <property type="term" value="F:ATP binding"/>
    <property type="evidence" value="ECO:0007669"/>
    <property type="project" value="UniProtKB-KW"/>
</dbReference>
<keyword evidence="2 6" id="KW-0418">Kinase</keyword>
<feature type="binding site" evidence="6">
    <location>
        <begin position="86"/>
        <end position="87"/>
    </location>
    <ligand>
        <name>NAD(+)</name>
        <dbReference type="ChEBI" id="CHEBI:57540"/>
    </ligand>
</feature>
<evidence type="ECO:0000256" key="4">
    <source>
        <dbReference type="ARBA" id="ARBA00023027"/>
    </source>
</evidence>
<dbReference type="Pfam" id="PF01513">
    <property type="entry name" value="NAD_kinase"/>
    <property type="match status" value="1"/>
</dbReference>
<dbReference type="GO" id="GO:0046872">
    <property type="term" value="F:metal ion binding"/>
    <property type="evidence" value="ECO:0007669"/>
    <property type="project" value="UniProtKB-UniRule"/>
</dbReference>
<keyword evidence="8" id="KW-1185">Reference proteome</keyword>
<dbReference type="HAMAP" id="MF_00361">
    <property type="entry name" value="NAD_kinase"/>
    <property type="match status" value="1"/>
</dbReference>
<evidence type="ECO:0000313" key="8">
    <source>
        <dbReference type="Proteomes" id="UP000194903"/>
    </source>
</evidence>
<dbReference type="GO" id="GO:0019674">
    <property type="term" value="P:NAD+ metabolic process"/>
    <property type="evidence" value="ECO:0007669"/>
    <property type="project" value="InterPro"/>
</dbReference>
<keyword evidence="3 6" id="KW-0521">NADP</keyword>
<dbReference type="GO" id="GO:0003951">
    <property type="term" value="F:NAD+ kinase activity"/>
    <property type="evidence" value="ECO:0007669"/>
    <property type="project" value="UniProtKB-UniRule"/>
</dbReference>
<keyword evidence="6" id="KW-0963">Cytoplasm</keyword>
<dbReference type="Gene3D" id="3.40.50.10330">
    <property type="entry name" value="Probable inorganic polyphosphate/atp-NAD kinase, domain 1"/>
    <property type="match status" value="1"/>
</dbReference>
<comment type="catalytic activity">
    <reaction evidence="5 6">
        <text>NAD(+) + ATP = ADP + NADP(+) + H(+)</text>
        <dbReference type="Rhea" id="RHEA:18629"/>
        <dbReference type="ChEBI" id="CHEBI:15378"/>
        <dbReference type="ChEBI" id="CHEBI:30616"/>
        <dbReference type="ChEBI" id="CHEBI:57540"/>
        <dbReference type="ChEBI" id="CHEBI:58349"/>
        <dbReference type="ChEBI" id="CHEBI:456216"/>
        <dbReference type="EC" id="2.7.1.23"/>
    </reaction>
</comment>
<evidence type="ECO:0000313" key="7">
    <source>
        <dbReference type="EMBL" id="OUM19762.1"/>
    </source>
</evidence>
<comment type="cofactor">
    <cofactor evidence="6">
        <name>a divalent metal cation</name>
        <dbReference type="ChEBI" id="CHEBI:60240"/>
    </cofactor>
</comment>
<dbReference type="GO" id="GO:0005737">
    <property type="term" value="C:cytoplasm"/>
    <property type="evidence" value="ECO:0007669"/>
    <property type="project" value="UniProtKB-SubCell"/>
</dbReference>
<dbReference type="GO" id="GO:0006741">
    <property type="term" value="P:NADP+ biosynthetic process"/>
    <property type="evidence" value="ECO:0007669"/>
    <property type="project" value="UniProtKB-UniRule"/>
</dbReference>
<dbReference type="OrthoDB" id="9774737at2"/>
<feature type="binding site" evidence="6">
    <location>
        <position position="187"/>
    </location>
    <ligand>
        <name>NAD(+)</name>
        <dbReference type="ChEBI" id="CHEBI:57540"/>
    </ligand>
</feature>
<dbReference type="SUPFAM" id="SSF111331">
    <property type="entry name" value="NAD kinase/diacylglycerol kinase-like"/>
    <property type="match status" value="1"/>
</dbReference>
<evidence type="ECO:0000256" key="5">
    <source>
        <dbReference type="ARBA" id="ARBA00047925"/>
    </source>
</evidence>
<dbReference type="Pfam" id="PF20143">
    <property type="entry name" value="NAD_kinase_C"/>
    <property type="match status" value="1"/>
</dbReference>
<dbReference type="GO" id="GO:0051287">
    <property type="term" value="F:NAD binding"/>
    <property type="evidence" value="ECO:0007669"/>
    <property type="project" value="UniProtKB-ARBA"/>
</dbReference>
<dbReference type="InterPro" id="IPR017437">
    <property type="entry name" value="ATP-NAD_kinase_PpnK-typ_C"/>
</dbReference>
<keyword evidence="1 6" id="KW-0808">Transferase</keyword>
<accession>A0A252F1Z9</accession>
<dbReference type="InterPro" id="IPR002504">
    <property type="entry name" value="NADK"/>
</dbReference>
<dbReference type="InterPro" id="IPR017438">
    <property type="entry name" value="ATP-NAD_kinase_N"/>
</dbReference>